<evidence type="ECO:0000256" key="1">
    <source>
        <dbReference type="SAM" id="Phobius"/>
    </source>
</evidence>
<comment type="caution">
    <text evidence="3">The sequence shown here is derived from an EMBL/GenBank/DDBJ whole genome shotgun (WGS) entry which is preliminary data.</text>
</comment>
<proteinExistence type="predicted"/>
<sequence length="448" mass="48438">MTPSGGNFTTGADLPTTILDTLQDLATETAPLVVSAAVASSLVSCMVSVLLSMAPTVASSATTVAGSAPMGDLFSFWLLLDYLQFLASSGHMEMPSAPPFYHDFTDSLSWTVLTVPPTWSPRPPEPASLAIARGDIIAGVLAYAQRLSIHPETLFAATAVGFGCVVGAVVVVVSVLYGAIRLCFAARLRRVKAKLKAEIPQDRLFLRLLLQSALGIALVSEYALSMTASFQLRFADSRALCLATLALTLVCCGLLVLGVCMLYGKSAADLAEPGFKFTWGGYYKTYSFEHRYFFVAKMGAEIGSGVIIGAVSDVPTQLTLLLSLQLVMFLYTTHCNPYLLDFQNVCASAAFVMKMVTYALLSSFVSATADSDVANIVGTAALVLQVTLLLLFNSRQLYIITKQATCLWHRVRRMRKARRQAKEDAIVAEQLRRDSFVQTCEQMHRASL</sequence>
<dbReference type="GO" id="GO:0016020">
    <property type="term" value="C:membrane"/>
    <property type="evidence" value="ECO:0007669"/>
    <property type="project" value="TreeGrafter"/>
</dbReference>
<dbReference type="OrthoDB" id="166612at2759"/>
<gene>
    <name evidence="3" type="ORF">ACHHYP_08225</name>
</gene>
<feature type="transmembrane region" description="Helical" evidence="1">
    <location>
        <begin position="237"/>
        <end position="263"/>
    </location>
</feature>
<feature type="transmembrane region" description="Helical" evidence="1">
    <location>
        <begin position="61"/>
        <end position="80"/>
    </location>
</feature>
<evidence type="ECO:0000313" key="4">
    <source>
        <dbReference type="Proteomes" id="UP000243579"/>
    </source>
</evidence>
<dbReference type="AlphaFoldDB" id="A0A1V9ZL10"/>
<feature type="transmembrane region" description="Helical" evidence="1">
    <location>
        <begin position="345"/>
        <end position="367"/>
    </location>
</feature>
<feature type="transmembrane region" description="Helical" evidence="1">
    <location>
        <begin position="373"/>
        <end position="392"/>
    </location>
</feature>
<evidence type="ECO:0000259" key="2">
    <source>
        <dbReference type="Pfam" id="PF06011"/>
    </source>
</evidence>
<dbReference type="InterPro" id="IPR040241">
    <property type="entry name" value="TRP_Flc/Pkd2-like"/>
</dbReference>
<dbReference type="PANTHER" id="PTHR31145:SF6">
    <property type="entry name" value="INTEGRAL MEMBRANE PROTEIN (AFU_ORTHOLOGUE AFUA_7G01610)"/>
    <property type="match status" value="1"/>
</dbReference>
<keyword evidence="1" id="KW-0812">Transmembrane</keyword>
<protein>
    <recommendedName>
        <fullName evidence="2">TRP C-terminal domain-containing protein</fullName>
    </recommendedName>
</protein>
<dbReference type="EMBL" id="JNBR01000081">
    <property type="protein sequence ID" value="OQR98672.1"/>
    <property type="molecule type" value="Genomic_DNA"/>
</dbReference>
<organism evidence="3 4">
    <name type="scientific">Achlya hypogyna</name>
    <name type="common">Oomycete</name>
    <name type="synonym">Protoachlya hypogyna</name>
    <dbReference type="NCBI Taxonomy" id="1202772"/>
    <lineage>
        <taxon>Eukaryota</taxon>
        <taxon>Sar</taxon>
        <taxon>Stramenopiles</taxon>
        <taxon>Oomycota</taxon>
        <taxon>Saprolegniomycetes</taxon>
        <taxon>Saprolegniales</taxon>
        <taxon>Achlyaceae</taxon>
        <taxon>Achlya</taxon>
    </lineage>
</organism>
<dbReference type="PANTHER" id="PTHR31145">
    <property type="entry name" value="INTEGRAL MEMBRANE PROTEIN (AFU_ORTHOLOGUE AFUA_7G01610)"/>
    <property type="match status" value="1"/>
</dbReference>
<feature type="transmembrane region" description="Helical" evidence="1">
    <location>
        <begin position="317"/>
        <end position="333"/>
    </location>
</feature>
<name>A0A1V9ZL10_ACHHY</name>
<dbReference type="GO" id="GO:0055085">
    <property type="term" value="P:transmembrane transport"/>
    <property type="evidence" value="ECO:0007669"/>
    <property type="project" value="TreeGrafter"/>
</dbReference>
<keyword evidence="1" id="KW-1133">Transmembrane helix</keyword>
<feature type="transmembrane region" description="Helical" evidence="1">
    <location>
        <begin position="292"/>
        <end position="311"/>
    </location>
</feature>
<keyword evidence="1" id="KW-0472">Membrane</keyword>
<keyword evidence="4" id="KW-1185">Reference proteome</keyword>
<feature type="domain" description="TRP C-terminal" evidence="2">
    <location>
        <begin position="137"/>
        <end position="419"/>
    </location>
</feature>
<dbReference type="Pfam" id="PF06011">
    <property type="entry name" value="TRP"/>
    <property type="match status" value="1"/>
</dbReference>
<dbReference type="InterPro" id="IPR010308">
    <property type="entry name" value="TRP_C"/>
</dbReference>
<dbReference type="Proteomes" id="UP000243579">
    <property type="component" value="Unassembled WGS sequence"/>
</dbReference>
<feature type="transmembrane region" description="Helical" evidence="1">
    <location>
        <begin position="32"/>
        <end position="54"/>
    </location>
</feature>
<reference evidence="3 4" key="1">
    <citation type="journal article" date="2014" name="Genome Biol. Evol.">
        <title>The secreted proteins of Achlya hypogyna and Thraustotheca clavata identify the ancestral oomycete secretome and reveal gene acquisitions by horizontal gene transfer.</title>
        <authorList>
            <person name="Misner I."/>
            <person name="Blouin N."/>
            <person name="Leonard G."/>
            <person name="Richards T.A."/>
            <person name="Lane C.E."/>
        </authorList>
    </citation>
    <scope>NUCLEOTIDE SEQUENCE [LARGE SCALE GENOMIC DNA]</scope>
    <source>
        <strain evidence="3 4">ATCC 48635</strain>
    </source>
</reference>
<accession>A0A1V9ZL10</accession>
<evidence type="ECO:0000313" key="3">
    <source>
        <dbReference type="EMBL" id="OQR98672.1"/>
    </source>
</evidence>
<feature type="transmembrane region" description="Helical" evidence="1">
    <location>
        <begin position="204"/>
        <end position="225"/>
    </location>
</feature>
<feature type="transmembrane region" description="Helical" evidence="1">
    <location>
        <begin position="154"/>
        <end position="184"/>
    </location>
</feature>